<evidence type="ECO:0000256" key="2">
    <source>
        <dbReference type="ARBA" id="ARBA00022502"/>
    </source>
</evidence>
<proteinExistence type="inferred from homology"/>
<dbReference type="InterPro" id="IPR007217">
    <property type="entry name" value="Per1-like"/>
</dbReference>
<dbReference type="EMBL" id="BABT02000049">
    <property type="protein sequence ID" value="GAA94883.1"/>
    <property type="molecule type" value="Genomic_DNA"/>
</dbReference>
<evidence type="ECO:0000313" key="10">
    <source>
        <dbReference type="Proteomes" id="UP000009131"/>
    </source>
</evidence>
<evidence type="ECO:0000256" key="6">
    <source>
        <dbReference type="ARBA" id="ARBA00023136"/>
    </source>
</evidence>
<evidence type="ECO:0000256" key="7">
    <source>
        <dbReference type="RuleBase" id="RU365066"/>
    </source>
</evidence>
<comment type="subcellular location">
    <subcellularLocation>
        <location evidence="1">Endomembrane system</location>
        <topology evidence="1">Multi-pass membrane protein</topology>
    </subcellularLocation>
    <subcellularLocation>
        <location evidence="7">Endoplasmic reticulum membrane</location>
        <topology evidence="7">Multi-pass membrane protein</topology>
    </subcellularLocation>
</comment>
<feature type="non-terminal residue" evidence="9">
    <location>
        <position position="1"/>
    </location>
</feature>
<name>G7DWC3_MIXOS</name>
<dbReference type="GO" id="GO:0005789">
    <property type="term" value="C:endoplasmic reticulum membrane"/>
    <property type="evidence" value="ECO:0007669"/>
    <property type="project" value="UniProtKB-SubCell"/>
</dbReference>
<dbReference type="HOGENOM" id="CLU_032917_1_1_1"/>
<dbReference type="InParanoid" id="G7DWC3"/>
<feature type="transmembrane region" description="Helical" evidence="7">
    <location>
        <begin position="232"/>
        <end position="249"/>
    </location>
</feature>
<organism evidence="9 10">
    <name type="scientific">Mixia osmundae (strain CBS 9802 / IAM 14324 / JCM 22182 / KY 12970)</name>
    <dbReference type="NCBI Taxonomy" id="764103"/>
    <lineage>
        <taxon>Eukaryota</taxon>
        <taxon>Fungi</taxon>
        <taxon>Dikarya</taxon>
        <taxon>Basidiomycota</taxon>
        <taxon>Pucciniomycotina</taxon>
        <taxon>Mixiomycetes</taxon>
        <taxon>Mixiales</taxon>
        <taxon>Mixiaceae</taxon>
        <taxon>Mixia</taxon>
    </lineage>
</organism>
<comment type="caution">
    <text evidence="9">The sequence shown here is derived from an EMBL/GenBank/DDBJ whole genome shotgun (WGS) entry which is preliminary data.</text>
</comment>
<evidence type="ECO:0000256" key="1">
    <source>
        <dbReference type="ARBA" id="ARBA00004127"/>
    </source>
</evidence>
<gene>
    <name evidence="9" type="primary">Mo01538</name>
    <name evidence="9" type="ORF">E5Q_01538</name>
</gene>
<feature type="transmembrane region" description="Helical" evidence="7">
    <location>
        <begin position="400"/>
        <end position="420"/>
    </location>
</feature>
<dbReference type="GO" id="GO:0016788">
    <property type="term" value="F:hydrolase activity, acting on ester bonds"/>
    <property type="evidence" value="ECO:0007669"/>
    <property type="project" value="TreeGrafter"/>
</dbReference>
<dbReference type="STRING" id="764103.G7DWC3"/>
<keyword evidence="2 7" id="KW-0337">GPI-anchor biosynthesis</keyword>
<dbReference type="Proteomes" id="UP000009131">
    <property type="component" value="Unassembled WGS sequence"/>
</dbReference>
<dbReference type="FunCoup" id="G7DWC3">
    <property type="interactions" value="55"/>
</dbReference>
<keyword evidence="3 7" id="KW-0812">Transmembrane</keyword>
<sequence length="488" mass="54218">LLVIASFGIVGENVCQIEVRLDGRSLFSTGWMFMLGFRLLRWNTGNARRASQGIAEHRRVSQSIAGYRRASQGIAGPCSASNIADFDMACTRSLLIAPHDLVARPTAASSSKMRRSQVATALFLIAGWLANDASASIGDRSMAYQACRNACIDQTCSGNPSNSQSLSWTLRAFWWTCGDQCAYVCMHHLTDLALSVGQDSAVPPALVDLRPGRMSQFYGKWPFYRLGGIQEPLSVVFSIANGVAHAAYLPPMRRLRANRGFPAPLAPLYAALPMAGINTWVFSAIFHTRDWPSTEKLDYFSAAAGVMFSLFVASVRLSGIYTVSTADRMRRRFLGTVMTIILLAHTSYLTFWHFDYSYNMKFGICLGLSHNALWVIWALSFRSYKQPKARAREIQQMRKVAWQGVGVLTALTACTALELLDFQPIGRLLDAHALWHLSTIPIVCLWYQFLLDDAMLLSAQHGDTRRQSALPESIPPTSSRWIRPAKRS</sequence>
<evidence type="ECO:0000256" key="4">
    <source>
        <dbReference type="ARBA" id="ARBA00022729"/>
    </source>
</evidence>
<keyword evidence="7" id="KW-0256">Endoplasmic reticulum</keyword>
<feature type="transmembrane region" description="Helical" evidence="7">
    <location>
        <begin position="333"/>
        <end position="354"/>
    </location>
</feature>
<comment type="function">
    <text evidence="7">Involved in the lipid remodeling steps of GPI-anchor maturation.</text>
</comment>
<evidence type="ECO:0000256" key="5">
    <source>
        <dbReference type="ARBA" id="ARBA00022989"/>
    </source>
</evidence>
<dbReference type="Pfam" id="PF04080">
    <property type="entry name" value="Per1"/>
    <property type="match status" value="1"/>
</dbReference>
<dbReference type="PANTHER" id="PTHR13148:SF0">
    <property type="entry name" value="POST-GPI ATTACHMENT TO PROTEINS FACTOR 3"/>
    <property type="match status" value="1"/>
</dbReference>
<feature type="region of interest" description="Disordered" evidence="8">
    <location>
        <begin position="467"/>
        <end position="488"/>
    </location>
</feature>
<dbReference type="eggNOG" id="KOG2970">
    <property type="taxonomic scope" value="Eukaryota"/>
</dbReference>
<feature type="transmembrane region" description="Helical" evidence="7">
    <location>
        <begin position="432"/>
        <end position="451"/>
    </location>
</feature>
<comment type="similarity">
    <text evidence="7">Belongs to the PGAP3 family.</text>
</comment>
<keyword evidence="4" id="KW-0732">Signal</keyword>
<dbReference type="GO" id="GO:0006506">
    <property type="term" value="P:GPI anchor biosynthetic process"/>
    <property type="evidence" value="ECO:0007669"/>
    <property type="project" value="UniProtKB-KW"/>
</dbReference>
<keyword evidence="5 7" id="KW-1133">Transmembrane helix</keyword>
<evidence type="ECO:0000313" key="9">
    <source>
        <dbReference type="EMBL" id="GAA94883.1"/>
    </source>
</evidence>
<keyword evidence="10" id="KW-1185">Reference proteome</keyword>
<dbReference type="PANTHER" id="PTHR13148">
    <property type="entry name" value="PER1-RELATED"/>
    <property type="match status" value="1"/>
</dbReference>
<dbReference type="AlphaFoldDB" id="G7DWC3"/>
<evidence type="ECO:0000256" key="8">
    <source>
        <dbReference type="SAM" id="MobiDB-lite"/>
    </source>
</evidence>
<feature type="transmembrane region" description="Helical" evidence="7">
    <location>
        <begin position="360"/>
        <end position="379"/>
    </location>
</feature>
<reference evidence="9 10" key="2">
    <citation type="journal article" date="2012" name="Open Biol.">
        <title>Characteristics of nucleosomes and linker DNA regions on the genome of the basidiomycete Mixia osmundae revealed by mono- and dinucleosome mapping.</title>
        <authorList>
            <person name="Nishida H."/>
            <person name="Kondo S."/>
            <person name="Matsumoto T."/>
            <person name="Suzuki Y."/>
            <person name="Yoshikawa H."/>
            <person name="Taylor T.D."/>
            <person name="Sugiyama J."/>
        </authorList>
    </citation>
    <scope>NUCLEOTIDE SEQUENCE [LARGE SCALE GENOMIC DNA]</scope>
    <source>
        <strain evidence="10">CBS 9802 / IAM 14324 / JCM 22182 / KY 12970</strain>
    </source>
</reference>
<keyword evidence="6 7" id="KW-0472">Membrane</keyword>
<evidence type="ECO:0000256" key="3">
    <source>
        <dbReference type="ARBA" id="ARBA00022692"/>
    </source>
</evidence>
<reference evidence="9 10" key="1">
    <citation type="journal article" date="2011" name="J. Gen. Appl. Microbiol.">
        <title>Draft genome sequencing of the enigmatic basidiomycete Mixia osmundae.</title>
        <authorList>
            <person name="Nishida H."/>
            <person name="Nagatsuka Y."/>
            <person name="Sugiyama J."/>
        </authorList>
    </citation>
    <scope>NUCLEOTIDE SEQUENCE [LARGE SCALE GENOMIC DNA]</scope>
    <source>
        <strain evidence="10">CBS 9802 / IAM 14324 / JCM 22182 / KY 12970</strain>
    </source>
</reference>
<feature type="transmembrane region" description="Helical" evidence="7">
    <location>
        <begin position="299"/>
        <end position="321"/>
    </location>
</feature>
<feature type="transmembrane region" description="Helical" evidence="7">
    <location>
        <begin position="261"/>
        <end position="287"/>
    </location>
</feature>
<accession>G7DWC3</accession>
<dbReference type="OrthoDB" id="419770at2759"/>
<protein>
    <recommendedName>
        <fullName evidence="7">Post-GPI attachment to proteins factor 3</fullName>
    </recommendedName>
</protein>